<protein>
    <submittedName>
        <fullName evidence="1">Uncharacterized protein</fullName>
    </submittedName>
</protein>
<accession>A0AA39TWL5</accession>
<evidence type="ECO:0000313" key="1">
    <source>
        <dbReference type="EMBL" id="KAK0472107.1"/>
    </source>
</evidence>
<evidence type="ECO:0000313" key="2">
    <source>
        <dbReference type="Proteomes" id="UP001175227"/>
    </source>
</evidence>
<reference evidence="1" key="1">
    <citation type="submission" date="2023-06" db="EMBL/GenBank/DDBJ databases">
        <authorList>
            <consortium name="Lawrence Berkeley National Laboratory"/>
            <person name="Ahrendt S."/>
            <person name="Sahu N."/>
            <person name="Indic B."/>
            <person name="Wong-Bajracharya J."/>
            <person name="Merenyi Z."/>
            <person name="Ke H.-M."/>
            <person name="Monk M."/>
            <person name="Kocsube S."/>
            <person name="Drula E."/>
            <person name="Lipzen A."/>
            <person name="Balint B."/>
            <person name="Henrissat B."/>
            <person name="Andreopoulos B."/>
            <person name="Martin F.M."/>
            <person name="Harder C.B."/>
            <person name="Rigling D."/>
            <person name="Ford K.L."/>
            <person name="Foster G.D."/>
            <person name="Pangilinan J."/>
            <person name="Papanicolaou A."/>
            <person name="Barry K."/>
            <person name="LaButti K."/>
            <person name="Viragh M."/>
            <person name="Koriabine M."/>
            <person name="Yan M."/>
            <person name="Riley R."/>
            <person name="Champramary S."/>
            <person name="Plett K.L."/>
            <person name="Tsai I.J."/>
            <person name="Slot J."/>
            <person name="Sipos G."/>
            <person name="Plett J."/>
            <person name="Nagy L.G."/>
            <person name="Grigoriev I.V."/>
        </authorList>
    </citation>
    <scope>NUCLEOTIDE SEQUENCE</scope>
    <source>
        <strain evidence="1">ICMP 16352</strain>
    </source>
</reference>
<sequence>MGHSDYPGGQFLGHSFDSPQIAQWIARDRYLLLREARRQFPRIVDLDTLVRLLQPEIQDLIDLVHPFLSTTSAWLFNPDIGLPGRDPYWLLQMTDPCFEPSDLFPGEVSVPSLGILSARRPRLRLTPTGAFKQGLNWFHFHMLSLAEDMTQKSCLLVSCCRSSLFTSLEILDFSVIAYWSQLELASLIGLVHPFLELGGLFSPDDQFPGDEGLPYPRYGSKPFFHVEPVLLGEFMAVGLNAIQLGSETLPSHINAAFELLYLAGAYPVCYLPILVPEESIFHLNSYV</sequence>
<comment type="caution">
    <text evidence="1">The sequence shown here is derived from an EMBL/GenBank/DDBJ whole genome shotgun (WGS) entry which is preliminary data.</text>
</comment>
<dbReference type="AlphaFoldDB" id="A0AA39TWL5"/>
<proteinExistence type="predicted"/>
<dbReference type="Proteomes" id="UP001175227">
    <property type="component" value="Unassembled WGS sequence"/>
</dbReference>
<keyword evidence="2" id="KW-1185">Reference proteome</keyword>
<dbReference type="EMBL" id="JAUEPR010000044">
    <property type="protein sequence ID" value="KAK0472107.1"/>
    <property type="molecule type" value="Genomic_DNA"/>
</dbReference>
<organism evidence="1 2">
    <name type="scientific">Armillaria novae-zelandiae</name>
    <dbReference type="NCBI Taxonomy" id="153914"/>
    <lineage>
        <taxon>Eukaryota</taxon>
        <taxon>Fungi</taxon>
        <taxon>Dikarya</taxon>
        <taxon>Basidiomycota</taxon>
        <taxon>Agaricomycotina</taxon>
        <taxon>Agaricomycetes</taxon>
        <taxon>Agaricomycetidae</taxon>
        <taxon>Agaricales</taxon>
        <taxon>Marasmiineae</taxon>
        <taxon>Physalacriaceae</taxon>
        <taxon>Armillaria</taxon>
    </lineage>
</organism>
<gene>
    <name evidence="1" type="ORF">IW261DRAFT_1424705</name>
</gene>
<name>A0AA39TWL5_9AGAR</name>